<dbReference type="Proteomes" id="UP000054560">
    <property type="component" value="Unassembled WGS sequence"/>
</dbReference>
<gene>
    <name evidence="1" type="ORF">SARC_18261</name>
</gene>
<dbReference type="OrthoDB" id="1874341at2759"/>
<reference evidence="1 2" key="1">
    <citation type="submission" date="2011-02" db="EMBL/GenBank/DDBJ databases">
        <title>The Genome Sequence of Sphaeroforma arctica JP610.</title>
        <authorList>
            <consortium name="The Broad Institute Genome Sequencing Platform"/>
            <person name="Russ C."/>
            <person name="Cuomo C."/>
            <person name="Young S.K."/>
            <person name="Zeng Q."/>
            <person name="Gargeya S."/>
            <person name="Alvarado L."/>
            <person name="Berlin A."/>
            <person name="Chapman S.B."/>
            <person name="Chen Z."/>
            <person name="Freedman E."/>
            <person name="Gellesch M."/>
            <person name="Goldberg J."/>
            <person name="Griggs A."/>
            <person name="Gujja S."/>
            <person name="Heilman E."/>
            <person name="Heiman D."/>
            <person name="Howarth C."/>
            <person name="Mehta T."/>
            <person name="Neiman D."/>
            <person name="Pearson M."/>
            <person name="Roberts A."/>
            <person name="Saif S."/>
            <person name="Shea T."/>
            <person name="Shenoy N."/>
            <person name="Sisk P."/>
            <person name="Stolte C."/>
            <person name="Sykes S."/>
            <person name="White J."/>
            <person name="Yandava C."/>
            <person name="Burger G."/>
            <person name="Gray M.W."/>
            <person name="Holland P.W.H."/>
            <person name="King N."/>
            <person name="Lang F.B.F."/>
            <person name="Roger A.J."/>
            <person name="Ruiz-Trillo I."/>
            <person name="Haas B."/>
            <person name="Nusbaum C."/>
            <person name="Birren B."/>
        </authorList>
    </citation>
    <scope>NUCLEOTIDE SEQUENCE [LARGE SCALE GENOMIC DNA]</scope>
    <source>
        <strain evidence="1 2">JP610</strain>
    </source>
</reference>
<name>A0A0L0ENE6_9EUKA</name>
<feature type="non-terminal residue" evidence="1">
    <location>
        <position position="1"/>
    </location>
</feature>
<keyword evidence="2" id="KW-1185">Reference proteome</keyword>
<dbReference type="GeneID" id="25918765"/>
<dbReference type="eggNOG" id="KOG2053">
    <property type="taxonomic scope" value="Eukaryota"/>
</dbReference>
<dbReference type="EMBL" id="KQ256612">
    <property type="protein sequence ID" value="KNC65926.1"/>
    <property type="molecule type" value="Genomic_DNA"/>
</dbReference>
<evidence type="ECO:0000313" key="2">
    <source>
        <dbReference type="Proteomes" id="UP000054560"/>
    </source>
</evidence>
<accession>A0A0L0ENE6</accession>
<evidence type="ECO:0000313" key="1">
    <source>
        <dbReference type="EMBL" id="KNC65926.1"/>
    </source>
</evidence>
<proteinExistence type="predicted"/>
<evidence type="ECO:0008006" key="3">
    <source>
        <dbReference type="Google" id="ProtNLM"/>
    </source>
</evidence>
<dbReference type="AlphaFoldDB" id="A0A0L0ENE6"/>
<sequence length="81" mass="9638">VGQPELLVAVYEKAVKKNPYHEEFAQSLFYSYTRVNKYKEMQQLAMNCYKQFKTDVYYFWAVMCMLLQAKEQIKQGVCASF</sequence>
<dbReference type="STRING" id="667725.A0A0L0ENE6"/>
<organism evidence="1 2">
    <name type="scientific">Sphaeroforma arctica JP610</name>
    <dbReference type="NCBI Taxonomy" id="667725"/>
    <lineage>
        <taxon>Eukaryota</taxon>
        <taxon>Ichthyosporea</taxon>
        <taxon>Ichthyophonida</taxon>
        <taxon>Sphaeroforma</taxon>
    </lineage>
</organism>
<protein>
    <recommendedName>
        <fullName evidence="3">N-terminal acetyltransferase B complex subunit NAA25 homolog</fullName>
    </recommendedName>
</protein>
<dbReference type="RefSeq" id="XP_014143133.1">
    <property type="nucleotide sequence ID" value="XM_014287658.1"/>
</dbReference>